<dbReference type="AlphaFoldDB" id="A0A9E7ZTJ5"/>
<dbReference type="EMBL" id="CP102774">
    <property type="protein sequence ID" value="UZF86077.1"/>
    <property type="molecule type" value="Genomic_DNA"/>
</dbReference>
<keyword evidence="2" id="KW-0560">Oxidoreductase</keyword>
<dbReference type="Pfam" id="PF02615">
    <property type="entry name" value="Ldh_2"/>
    <property type="match status" value="1"/>
</dbReference>
<dbReference type="Gene3D" id="3.30.1370.60">
    <property type="entry name" value="Hypothetical oxidoreductase yiak, domain 2"/>
    <property type="match status" value="1"/>
</dbReference>
<protein>
    <submittedName>
        <fullName evidence="3">Ldh family oxidoreductase</fullName>
    </submittedName>
</protein>
<dbReference type="PANTHER" id="PTHR11091:SF0">
    <property type="entry name" value="MALATE DEHYDROGENASE"/>
    <property type="match status" value="1"/>
</dbReference>
<dbReference type="GO" id="GO:0016491">
    <property type="term" value="F:oxidoreductase activity"/>
    <property type="evidence" value="ECO:0007669"/>
    <property type="project" value="UniProtKB-KW"/>
</dbReference>
<reference evidence="3" key="1">
    <citation type="submission" date="2022-08" db="EMBL/GenBank/DDBJ databases">
        <title>Complete Genome Sequences of 2 Bosea sp. soil isolates.</title>
        <authorList>
            <person name="Alvarez Arevalo M."/>
            <person name="Sterndorff E.B."/>
            <person name="Faurdal D."/>
            <person name="Joergensen T.S."/>
            <person name="Weber T."/>
        </authorList>
    </citation>
    <scope>NUCLEOTIDE SEQUENCE</scope>
    <source>
        <strain evidence="3">NBC_00436</strain>
    </source>
</reference>
<gene>
    <name evidence="3" type="ORF">NWE54_20035</name>
</gene>
<evidence type="ECO:0000256" key="2">
    <source>
        <dbReference type="ARBA" id="ARBA00023002"/>
    </source>
</evidence>
<dbReference type="SUPFAM" id="SSF89733">
    <property type="entry name" value="L-sulfolactate dehydrogenase-like"/>
    <property type="match status" value="1"/>
</dbReference>
<evidence type="ECO:0000313" key="3">
    <source>
        <dbReference type="EMBL" id="UZF86077.1"/>
    </source>
</evidence>
<sequence length="332" mass="35083">MDIGFGDARALVVAILTKYRVSEAHAGIVAEHLIDAAAAGHPFAGLPRVLALVEQLKQRPQAGEISFKQTSPNSVLIDGAGHNGYVTSLLGVDRAIELARTTGVGFVGIKDTWFSGRLAYYVERAARAGFVAVHSANTLARVAPAGGIDRIFGTNPIAFAFPGEPDPLVIDFGTGMTTWGDVLLREKLGRPLDPGVAVDREGQPTLDPRSALDGAFLPWGGHRGYGISLVVQLLAILCGSRVVVDEVSACGFFFLVFDPSMFMPVSQFRTEVAELVSRIETSRPAPGVPRVRVPGRSSTAARKAAQEKGVIPVDDAIIDALEALRVAPAPVG</sequence>
<dbReference type="PANTHER" id="PTHR11091">
    <property type="entry name" value="OXIDOREDUCTASE-RELATED"/>
    <property type="match status" value="1"/>
</dbReference>
<proteinExistence type="inferred from homology"/>
<dbReference type="InterPro" id="IPR043144">
    <property type="entry name" value="Mal/L-sulf/L-lact_DH-like_ah"/>
</dbReference>
<dbReference type="InterPro" id="IPR043143">
    <property type="entry name" value="Mal/L-sulf/L-lact_DH-like_NADP"/>
</dbReference>
<comment type="similarity">
    <text evidence="1">Belongs to the LDH2/MDH2 oxidoreductase family.</text>
</comment>
<dbReference type="Gene3D" id="1.10.1530.10">
    <property type="match status" value="1"/>
</dbReference>
<evidence type="ECO:0000256" key="1">
    <source>
        <dbReference type="ARBA" id="ARBA00006056"/>
    </source>
</evidence>
<accession>A0A9E7ZTJ5</accession>
<dbReference type="InterPro" id="IPR003767">
    <property type="entry name" value="Malate/L-lactate_DH-like"/>
</dbReference>
<organism evidence="3">
    <name type="scientific">Bosea sp. NBC_00436</name>
    <dbReference type="NCBI Taxonomy" id="2969620"/>
    <lineage>
        <taxon>Bacteria</taxon>
        <taxon>Pseudomonadati</taxon>
        <taxon>Pseudomonadota</taxon>
        <taxon>Alphaproteobacteria</taxon>
        <taxon>Hyphomicrobiales</taxon>
        <taxon>Boseaceae</taxon>
        <taxon>Bosea</taxon>
    </lineage>
</organism>
<dbReference type="InterPro" id="IPR036111">
    <property type="entry name" value="Mal/L-sulfo/L-lacto_DH-like_sf"/>
</dbReference>
<name>A0A9E7ZTJ5_9HYPH</name>